<protein>
    <recommendedName>
        <fullName evidence="3">DUF1045 domain-containing protein</fullName>
    </recommendedName>
</protein>
<proteinExistence type="predicted"/>
<dbReference type="PIRSF" id="PIRSF033328">
    <property type="entry name" value="Phest_Mll4975"/>
    <property type="match status" value="1"/>
</dbReference>
<dbReference type="Pfam" id="PF06299">
    <property type="entry name" value="DUF1045"/>
    <property type="match status" value="1"/>
</dbReference>
<organism evidence="1 2">
    <name type="scientific">Sphaerotilus montanus</name>
    <dbReference type="NCBI Taxonomy" id="522889"/>
    <lineage>
        <taxon>Bacteria</taxon>
        <taxon>Pseudomonadati</taxon>
        <taxon>Pseudomonadota</taxon>
        <taxon>Betaproteobacteria</taxon>
        <taxon>Burkholderiales</taxon>
        <taxon>Sphaerotilaceae</taxon>
        <taxon>Sphaerotilus</taxon>
    </lineage>
</organism>
<keyword evidence="2" id="KW-1185">Reference proteome</keyword>
<evidence type="ECO:0000313" key="2">
    <source>
        <dbReference type="Proteomes" id="UP000518288"/>
    </source>
</evidence>
<sequence>MSARYAIYLTPPVDHPLWQAGCTWLGRDPSSDLAPSPPSRRATPWRYGFHATLKPPMRLAEGTSMQGLHAALTVLSRQLQAFDMPALEVGTLADFIVLQTAGPLDADHPLHRLADTCVRDLDSFRDPPTAADLQRLQSRRPLDVHQSELLARWGYPYVLDGWTFHCTLSDSVVDAGERQVWLDLARTFFSPALERPWRCDALSLYVEPSAGAPMQLLRRYPLKG</sequence>
<accession>A0A7Y9UJJ1</accession>
<dbReference type="Proteomes" id="UP000518288">
    <property type="component" value="Unassembled WGS sequence"/>
</dbReference>
<comment type="caution">
    <text evidence="1">The sequence shown here is derived from an EMBL/GenBank/DDBJ whole genome shotgun (WGS) entry which is preliminary data.</text>
</comment>
<reference evidence="1 2" key="1">
    <citation type="submission" date="2020-07" db="EMBL/GenBank/DDBJ databases">
        <title>Genomic Encyclopedia of Archaeal and Bacterial Type Strains, Phase II (KMG-II): from individual species to whole genera.</title>
        <authorList>
            <person name="Goeker M."/>
        </authorList>
    </citation>
    <scope>NUCLEOTIDE SEQUENCE [LARGE SCALE GENOMIC DNA]</scope>
    <source>
        <strain evidence="1 2">DSM 21226</strain>
    </source>
</reference>
<gene>
    <name evidence="1" type="ORF">BDD16_001791</name>
</gene>
<dbReference type="RefSeq" id="WP_179633650.1">
    <property type="nucleotide sequence ID" value="NZ_CAXYYM010000111.1"/>
</dbReference>
<dbReference type="EMBL" id="JACCFH010000001">
    <property type="protein sequence ID" value="NYG32805.1"/>
    <property type="molecule type" value="Genomic_DNA"/>
</dbReference>
<name>A0A7Y9UJJ1_9BURK</name>
<evidence type="ECO:0008006" key="3">
    <source>
        <dbReference type="Google" id="ProtNLM"/>
    </source>
</evidence>
<dbReference type="AlphaFoldDB" id="A0A7Y9UJJ1"/>
<evidence type="ECO:0000313" key="1">
    <source>
        <dbReference type="EMBL" id="NYG32805.1"/>
    </source>
</evidence>
<dbReference type="InterPro" id="IPR009389">
    <property type="entry name" value="DUF1045"/>
</dbReference>